<accession>A0ABW6AHS8</accession>
<evidence type="ECO:0000256" key="1">
    <source>
        <dbReference type="SAM" id="SignalP"/>
    </source>
</evidence>
<evidence type="ECO:0000313" key="3">
    <source>
        <dbReference type="Proteomes" id="UP001597512"/>
    </source>
</evidence>
<organism evidence="2 3">
    <name type="scientific">Spirosoma flavum</name>
    <dbReference type="NCBI Taxonomy" id="2048557"/>
    <lineage>
        <taxon>Bacteria</taxon>
        <taxon>Pseudomonadati</taxon>
        <taxon>Bacteroidota</taxon>
        <taxon>Cytophagia</taxon>
        <taxon>Cytophagales</taxon>
        <taxon>Cytophagaceae</taxon>
        <taxon>Spirosoma</taxon>
    </lineage>
</organism>
<name>A0ABW6AHS8_9BACT</name>
<keyword evidence="1" id="KW-0732">Signal</keyword>
<proteinExistence type="predicted"/>
<gene>
    <name evidence="2" type="ORF">ACFS25_13760</name>
</gene>
<dbReference type="Proteomes" id="UP001597512">
    <property type="component" value="Unassembled WGS sequence"/>
</dbReference>
<dbReference type="RefSeq" id="WP_381501656.1">
    <property type="nucleotide sequence ID" value="NZ_JBHUOM010000007.1"/>
</dbReference>
<evidence type="ECO:0000313" key="2">
    <source>
        <dbReference type="EMBL" id="MFD2934856.1"/>
    </source>
</evidence>
<sequence length="294" mass="32598">MNNLSKKSAMGAFLALSLNLVACKENSLVTPDQPLTEATKVVNDISPNLPKKYTLTKRGAANLTYYSDGRLKRVMYGPDVRGNTNTRTEYTYGAGSINAISYVGNNLLADQTYLIDETTGRCTEYKGLQYLYSNSSQTEKTELVYQYNTKGQLKTASDKANAAIRTEYTYNVDGDMIRAIHYGMNYSTLAISVQSDFTFAYDQPTGDPVLADLSPINVDETGFPDPFLKVFGKTSKHLVKLIMEKSTPGGSYFTYTLNADGYAMERKKYSLFNAASIETIPFNYLVTNLGFTTL</sequence>
<feature type="signal peptide" evidence="1">
    <location>
        <begin position="1"/>
        <end position="22"/>
    </location>
</feature>
<evidence type="ECO:0008006" key="4">
    <source>
        <dbReference type="Google" id="ProtNLM"/>
    </source>
</evidence>
<keyword evidence="3" id="KW-1185">Reference proteome</keyword>
<feature type="chain" id="PRO_5047109563" description="DUF4595 domain-containing protein" evidence="1">
    <location>
        <begin position="23"/>
        <end position="294"/>
    </location>
</feature>
<dbReference type="EMBL" id="JBHUOM010000007">
    <property type="protein sequence ID" value="MFD2934856.1"/>
    <property type="molecule type" value="Genomic_DNA"/>
</dbReference>
<reference evidence="3" key="1">
    <citation type="journal article" date="2019" name="Int. J. Syst. Evol. Microbiol.">
        <title>The Global Catalogue of Microorganisms (GCM) 10K type strain sequencing project: providing services to taxonomists for standard genome sequencing and annotation.</title>
        <authorList>
            <consortium name="The Broad Institute Genomics Platform"/>
            <consortium name="The Broad Institute Genome Sequencing Center for Infectious Disease"/>
            <person name="Wu L."/>
            <person name="Ma J."/>
        </authorList>
    </citation>
    <scope>NUCLEOTIDE SEQUENCE [LARGE SCALE GENOMIC DNA]</scope>
    <source>
        <strain evidence="3">KCTC 52490</strain>
    </source>
</reference>
<comment type="caution">
    <text evidence="2">The sequence shown here is derived from an EMBL/GenBank/DDBJ whole genome shotgun (WGS) entry which is preliminary data.</text>
</comment>
<protein>
    <recommendedName>
        <fullName evidence="4">DUF4595 domain-containing protein</fullName>
    </recommendedName>
</protein>